<evidence type="ECO:0000256" key="1">
    <source>
        <dbReference type="SAM" id="Phobius"/>
    </source>
</evidence>
<dbReference type="Proteomes" id="UP000008553">
    <property type="component" value="Unassembled WGS sequence"/>
</dbReference>
<accession>Q7R9K0</accession>
<feature type="transmembrane region" description="Helical" evidence="1">
    <location>
        <begin position="256"/>
        <end position="274"/>
    </location>
</feature>
<dbReference type="AlphaFoldDB" id="Q7R9K0"/>
<keyword evidence="1" id="KW-1133">Transmembrane helix</keyword>
<dbReference type="EMBL" id="AABL01002398">
    <property type="protein sequence ID" value="EAA19167.1"/>
    <property type="molecule type" value="Genomic_DNA"/>
</dbReference>
<evidence type="ECO:0000313" key="3">
    <source>
        <dbReference type="EMBL" id="EAA19167.1"/>
    </source>
</evidence>
<feature type="chain" id="PRO_5004290362" evidence="2">
    <location>
        <begin position="19"/>
        <end position="340"/>
    </location>
</feature>
<protein>
    <submittedName>
        <fullName evidence="3">Yir3 protein</fullName>
    </submittedName>
</protein>
<dbReference type="PaxDb" id="73239-Q7R9K0"/>
<dbReference type="Pfam" id="PF06022">
    <property type="entry name" value="Cir_Bir_Yir"/>
    <property type="match status" value="1"/>
</dbReference>
<organism evidence="3 4">
    <name type="scientific">Plasmodium yoelii yoelii</name>
    <dbReference type="NCBI Taxonomy" id="73239"/>
    <lineage>
        <taxon>Eukaryota</taxon>
        <taxon>Sar</taxon>
        <taxon>Alveolata</taxon>
        <taxon>Apicomplexa</taxon>
        <taxon>Aconoidasida</taxon>
        <taxon>Haemosporida</taxon>
        <taxon>Plasmodiidae</taxon>
        <taxon>Plasmodium</taxon>
        <taxon>Plasmodium (Vinckeia)</taxon>
    </lineage>
</organism>
<keyword evidence="1" id="KW-0472">Membrane</keyword>
<comment type="caution">
    <text evidence="3">The sequence shown here is derived from an EMBL/GenBank/DDBJ whole genome shotgun (WGS) entry which is preliminary data.</text>
</comment>
<keyword evidence="4" id="KW-1185">Reference proteome</keyword>
<name>Q7R9K0_PLAYO</name>
<keyword evidence="2" id="KW-0732">Signal</keyword>
<feature type="signal peptide" evidence="2">
    <location>
        <begin position="1"/>
        <end position="18"/>
    </location>
</feature>
<dbReference type="InterPro" id="IPR006477">
    <property type="entry name" value="Yir_bir_cir"/>
</dbReference>
<evidence type="ECO:0000256" key="2">
    <source>
        <dbReference type="SAM" id="SignalP"/>
    </source>
</evidence>
<gene>
    <name evidence="3" type="ORF">PY06862</name>
</gene>
<keyword evidence="1" id="KW-0812">Transmembrane</keyword>
<reference evidence="3 4" key="1">
    <citation type="journal article" date="2002" name="Nature">
        <title>Genome sequence and comparative analysis of the model rodent malaria parasite Plasmodium yoelii yoelii.</title>
        <authorList>
            <person name="Carlton J.M."/>
            <person name="Angiuoli S.V."/>
            <person name="Suh B.B."/>
            <person name="Kooij T.W."/>
            <person name="Pertea M."/>
            <person name="Silva J.C."/>
            <person name="Ermolaeva M.D."/>
            <person name="Allen J.E."/>
            <person name="Selengut J.D."/>
            <person name="Koo H.L."/>
            <person name="Peterson J.D."/>
            <person name="Pop M."/>
            <person name="Kosack D.S."/>
            <person name="Shumway M.F."/>
            <person name="Bidwell S.L."/>
            <person name="Shallom S.J."/>
            <person name="van Aken S.E."/>
            <person name="Riedmuller S.B."/>
            <person name="Feldblyum T.V."/>
            <person name="Cho J.K."/>
            <person name="Quackenbush J."/>
            <person name="Sedegah M."/>
            <person name="Shoaibi A."/>
            <person name="Cummings L.M."/>
            <person name="Florens L."/>
            <person name="Yates J.R."/>
            <person name="Raine J.D."/>
            <person name="Sinden R.E."/>
            <person name="Harris M.A."/>
            <person name="Cunningham D.A."/>
            <person name="Preiser P.R."/>
            <person name="Bergman L.W."/>
            <person name="Vaidya A.B."/>
            <person name="van Lin L.H."/>
            <person name="Janse C.J."/>
            <person name="Waters A.P."/>
            <person name="Smith H.O."/>
            <person name="White O.R."/>
            <person name="Salzberg S.L."/>
            <person name="Venter J.C."/>
            <person name="Fraser C.M."/>
            <person name="Hoffman S.L."/>
            <person name="Gardner M.J."/>
            <person name="Carucci D.J."/>
        </authorList>
    </citation>
    <scope>NUCLEOTIDE SEQUENCE [LARGE SCALE GENOMIC DNA]</scope>
    <source>
        <strain evidence="3 4">17XNL</strain>
    </source>
</reference>
<sequence length="340" mass="40171">MHFLIIIISFTFFDICKKFQDVRKWLPHELDKNRNYNFSDDNQLINYCNNKCDNNLDKISAGCLYLLNEFFHDSSAFEMVAKNNIYIVEYILIWLSYMLNLIKTEEYDSIGSFYKTYIEDGDKYTNNINYIRGCDGYKDLIDRNKYILSMDMNIISKLYDAFNTLCNIYNELDKNNSNCAKCSEKASQFVEKYKEFNMDHSITEDIPYLNVLLNLLNYYDNLKDKCRDFPSIPGIPPQNYEQRSEVTSSSSIASKLIPILSILVAIAIFLGISYKYSLFGFRKRVQKQYLREKIKNVKKKMNLFMLSNPYSCSVINKNMHINKKLNYRCIYTILLIFNCT</sequence>
<evidence type="ECO:0000313" key="4">
    <source>
        <dbReference type="Proteomes" id="UP000008553"/>
    </source>
</evidence>
<proteinExistence type="predicted"/>
<dbReference type="InParanoid" id="Q7R9K0"/>
<dbReference type="NCBIfam" id="TIGR01590">
    <property type="entry name" value="yir-bir-cir_Pla"/>
    <property type="match status" value="1"/>
</dbReference>